<evidence type="ECO:0000259" key="2">
    <source>
        <dbReference type="Pfam" id="PF21806"/>
    </source>
</evidence>
<proteinExistence type="predicted"/>
<dbReference type="KEGG" id="kcm:ABWK59_19850"/>
<keyword evidence="1" id="KW-1133">Transmembrane helix</keyword>
<name>A0AAU8JYI2_9ACTN</name>
<keyword evidence="1" id="KW-0812">Transmembrane</keyword>
<dbReference type="RefSeq" id="WP_354641941.1">
    <property type="nucleotide sequence ID" value="NZ_CP159872.1"/>
</dbReference>
<dbReference type="AlphaFoldDB" id="A0AAU8JYI2"/>
<evidence type="ECO:0000256" key="1">
    <source>
        <dbReference type="SAM" id="Phobius"/>
    </source>
</evidence>
<dbReference type="InterPro" id="IPR049244">
    <property type="entry name" value="DUF6879"/>
</dbReference>
<accession>A0AAU8JYI2</accession>
<feature type="domain" description="DUF6879" evidence="2">
    <location>
        <begin position="180"/>
        <end position="298"/>
    </location>
</feature>
<feature type="transmembrane region" description="Helical" evidence="1">
    <location>
        <begin position="26"/>
        <end position="48"/>
    </location>
</feature>
<protein>
    <submittedName>
        <fullName evidence="3">DUF6879 family protein</fullName>
    </submittedName>
</protein>
<evidence type="ECO:0000313" key="3">
    <source>
        <dbReference type="EMBL" id="XCM81005.1"/>
    </source>
</evidence>
<dbReference type="EMBL" id="CP159872">
    <property type="protein sequence ID" value="XCM81005.1"/>
    <property type="molecule type" value="Genomic_DNA"/>
</dbReference>
<keyword evidence="1" id="KW-0472">Membrane</keyword>
<sequence>MKRILTSVVSGGVSYGLTQLTKQSNSTSLIVGTLVGGTVLMVGFLIGFERRLTGVEHALEEHTTEMQTLVGGGFARINEATELFGRVESSRLDTGEVTELVRSALEIGPDRPEIVHGFAQKEIRRLAVLMRELRTGEAAYDGEDRDWLLTLAGSANATIDATSTAVDVGFWTSELGLRYLAAQREAIDRGVKVRRVFILDSPTAEELAEVHRVGRQQAALNVSVRVVTTADLPAPVRLDPMFDFIVFDQAISYEVTPGLPVEQAAQPVIASTRLVLRPDRVARRMRRFNDLWNASEPVE</sequence>
<reference evidence="3" key="1">
    <citation type="submission" date="2024-06" db="EMBL/GenBank/DDBJ databases">
        <title>The genome sequences of Kitasatospora sp. strain HUAS MG31.</title>
        <authorList>
            <person name="Mo P."/>
        </authorList>
    </citation>
    <scope>NUCLEOTIDE SEQUENCE</scope>
    <source>
        <strain evidence="3">HUAS MG31</strain>
    </source>
</reference>
<organism evidence="3">
    <name type="scientific">Kitasatospora camelliae</name>
    <dbReference type="NCBI Taxonomy" id="3156397"/>
    <lineage>
        <taxon>Bacteria</taxon>
        <taxon>Bacillati</taxon>
        <taxon>Actinomycetota</taxon>
        <taxon>Actinomycetes</taxon>
        <taxon>Kitasatosporales</taxon>
        <taxon>Streptomycetaceae</taxon>
        <taxon>Kitasatospora</taxon>
    </lineage>
</organism>
<gene>
    <name evidence="3" type="ORF">ABWK59_19850</name>
</gene>
<dbReference type="Pfam" id="PF21806">
    <property type="entry name" value="DUF6879"/>
    <property type="match status" value="1"/>
</dbReference>